<dbReference type="AlphaFoldDB" id="A0A6C2YTJ5"/>
<dbReference type="RefSeq" id="WP_162659774.1">
    <property type="nucleotide sequence ID" value="NZ_LR593887.1"/>
</dbReference>
<accession>A0A6C2YTJ5</accession>
<dbReference type="Proteomes" id="UP000464378">
    <property type="component" value="Chromosome"/>
</dbReference>
<reference evidence="1" key="1">
    <citation type="submission" date="2019-04" db="EMBL/GenBank/DDBJ databases">
        <authorList>
            <consortium name="Science for Life Laboratories"/>
        </authorList>
    </citation>
    <scope>NUCLEOTIDE SEQUENCE</scope>
    <source>
        <strain evidence="1">MBLW1</strain>
    </source>
</reference>
<dbReference type="EMBL" id="LR593887">
    <property type="protein sequence ID" value="VTS06827.1"/>
    <property type="molecule type" value="Genomic_DNA"/>
</dbReference>
<sequence length="161" mass="18295">MAIDLFERWFGHSIDKLRDLPNGDGAFAALMIAIPLYERYIIAKLKLEGTATGEAEVQEAVGKDLGLEDWQRRIFWQMFRVGFMHQAMVMDGKTKWMVSHVFGDVPEFKSIAGVNYICFDPWKFTDRVLSKYRADHRLITASESFPLASIFAFPAGTIPGV</sequence>
<protein>
    <submittedName>
        <fullName evidence="1">Marine sediment metagenome DNA, contig: S01H1_S32253</fullName>
    </submittedName>
</protein>
<proteinExistence type="predicted"/>
<organism evidence="1">
    <name type="scientific">Tuwongella immobilis</name>
    <dbReference type="NCBI Taxonomy" id="692036"/>
    <lineage>
        <taxon>Bacteria</taxon>
        <taxon>Pseudomonadati</taxon>
        <taxon>Planctomycetota</taxon>
        <taxon>Planctomycetia</taxon>
        <taxon>Gemmatales</taxon>
        <taxon>Gemmataceae</taxon>
        <taxon>Tuwongella</taxon>
    </lineage>
</organism>
<keyword evidence="2" id="KW-1185">Reference proteome</keyword>
<name>A0A6C2YTJ5_9BACT</name>
<dbReference type="InParanoid" id="A0A6C2YTJ5"/>
<dbReference type="KEGG" id="tim:GMBLW1_44590"/>
<evidence type="ECO:0000313" key="1">
    <source>
        <dbReference type="EMBL" id="VIP04734.1"/>
    </source>
</evidence>
<evidence type="ECO:0000313" key="2">
    <source>
        <dbReference type="Proteomes" id="UP000464378"/>
    </source>
</evidence>
<gene>
    <name evidence="1" type="ORF">GMBLW1_44590</name>
</gene>
<dbReference type="EMBL" id="LR586016">
    <property type="protein sequence ID" value="VIP04734.1"/>
    <property type="molecule type" value="Genomic_DNA"/>
</dbReference>